<feature type="compositionally biased region" description="Polar residues" evidence="2">
    <location>
        <begin position="409"/>
        <end position="421"/>
    </location>
</feature>
<evidence type="ECO:0000313" key="4">
    <source>
        <dbReference type="Proteomes" id="UP000694853"/>
    </source>
</evidence>
<keyword evidence="3" id="KW-0732">Signal</keyword>
<evidence type="ECO:0000256" key="3">
    <source>
        <dbReference type="SAM" id="SignalP"/>
    </source>
</evidence>
<organism evidence="4 5">
    <name type="scientific">Abrus precatorius</name>
    <name type="common">Indian licorice</name>
    <name type="synonym">Glycine abrus</name>
    <dbReference type="NCBI Taxonomy" id="3816"/>
    <lineage>
        <taxon>Eukaryota</taxon>
        <taxon>Viridiplantae</taxon>
        <taxon>Streptophyta</taxon>
        <taxon>Embryophyta</taxon>
        <taxon>Tracheophyta</taxon>
        <taxon>Spermatophyta</taxon>
        <taxon>Magnoliopsida</taxon>
        <taxon>eudicotyledons</taxon>
        <taxon>Gunneridae</taxon>
        <taxon>Pentapetalae</taxon>
        <taxon>rosids</taxon>
        <taxon>fabids</taxon>
        <taxon>Fabales</taxon>
        <taxon>Fabaceae</taxon>
        <taxon>Papilionoideae</taxon>
        <taxon>50 kb inversion clade</taxon>
        <taxon>NPAAA clade</taxon>
        <taxon>indigoferoid/millettioid clade</taxon>
        <taxon>Abreae</taxon>
        <taxon>Abrus</taxon>
    </lineage>
</organism>
<feature type="coiled-coil region" evidence="1">
    <location>
        <begin position="319"/>
        <end position="353"/>
    </location>
</feature>
<evidence type="ECO:0000313" key="5">
    <source>
        <dbReference type="RefSeq" id="XP_027349134.1"/>
    </source>
</evidence>
<feature type="region of interest" description="Disordered" evidence="2">
    <location>
        <begin position="407"/>
        <end position="453"/>
    </location>
</feature>
<accession>A0A8B8L398</accession>
<dbReference type="AlphaFoldDB" id="A0A8B8L398"/>
<feature type="signal peptide" evidence="3">
    <location>
        <begin position="1"/>
        <end position="15"/>
    </location>
</feature>
<dbReference type="PANTHER" id="PTHR33476">
    <property type="entry name" value="EMB|CAB62613.1"/>
    <property type="match status" value="1"/>
</dbReference>
<name>A0A8B8L398_ABRPR</name>
<reference evidence="5" key="2">
    <citation type="submission" date="2025-08" db="UniProtKB">
        <authorList>
            <consortium name="RefSeq"/>
        </authorList>
    </citation>
    <scope>IDENTIFICATION</scope>
    <source>
        <tissue evidence="5">Young leaves</tissue>
    </source>
</reference>
<sequence>MWQILLAAAVAGSTAFVAKRFLSLINTQQTQQCNEDKAVQTTVNSVDNVNLMFLSKSHESVIETCSSNSSELLRQGGSNKHVMGRRGSKNGIRIAKVELGSVAEVRSERRNGGKRFPLCSNRRKAMKNIARKNAFCSSKASTLFGWGVSFGIMCMMPGKAEINELTKIVSKTTKVVEELKSELNRRKSLLALDYVGNTGIDSCKMSAMDDAIMLKKTKSELGDTDIKFWSFPVINNGECESSSLTDESDPLILEMDQLEAELEFELQKLPGHTIDTNCQEELWPKLDEVKDPNEGCDETDEWNFNSSQHRGISPYELNQKLCQLLIEQQENQIADLESELNLAQSKLYEKEAELQALKNCVRLLTDFELPLSTDSGMIVSTLDRLSLKSILLCFLKDVEIEAHKGANDWDSNTMDTESKQSVGGVKRSVDSESCSYYPRSDSDESDLYGHTGY</sequence>
<dbReference type="KEGG" id="aprc:113860818"/>
<dbReference type="RefSeq" id="XP_027349134.1">
    <property type="nucleotide sequence ID" value="XM_027493333.1"/>
</dbReference>
<dbReference type="InterPro" id="IPR040348">
    <property type="entry name" value="POLAR-like"/>
</dbReference>
<evidence type="ECO:0000256" key="1">
    <source>
        <dbReference type="SAM" id="Coils"/>
    </source>
</evidence>
<keyword evidence="1" id="KW-0175">Coiled coil</keyword>
<proteinExistence type="predicted"/>
<dbReference type="OrthoDB" id="1657181at2759"/>
<protein>
    <submittedName>
        <fullName evidence="5">Uncharacterized protein LOC113860818</fullName>
    </submittedName>
</protein>
<feature type="chain" id="PRO_5034742379" evidence="3">
    <location>
        <begin position="16"/>
        <end position="453"/>
    </location>
</feature>
<dbReference type="GO" id="GO:0008356">
    <property type="term" value="P:asymmetric cell division"/>
    <property type="evidence" value="ECO:0007669"/>
    <property type="project" value="InterPro"/>
</dbReference>
<dbReference type="Proteomes" id="UP000694853">
    <property type="component" value="Unplaced"/>
</dbReference>
<dbReference type="GeneID" id="113860818"/>
<dbReference type="PANTHER" id="PTHR33476:SF4">
    <property type="entry name" value="POLAR LOCALIZATION DURING ASYMMETRIC DIVISION AND PROTEIN"/>
    <property type="match status" value="1"/>
</dbReference>
<keyword evidence="4" id="KW-1185">Reference proteome</keyword>
<reference evidence="4" key="1">
    <citation type="journal article" date="2019" name="Toxins">
        <title>Detection of Abrin-Like and Prepropulchellin-Like Toxin Genes and Transcripts Using Whole Genome Sequencing and Full-Length Transcript Sequencing of Abrus precatorius.</title>
        <authorList>
            <person name="Hovde B.T."/>
            <person name="Daligault H.E."/>
            <person name="Hanschen E.R."/>
            <person name="Kunde Y.A."/>
            <person name="Johnson M.B."/>
            <person name="Starkenburg S.R."/>
            <person name="Johnson S.L."/>
        </authorList>
    </citation>
    <scope>NUCLEOTIDE SEQUENCE [LARGE SCALE GENOMIC DNA]</scope>
</reference>
<gene>
    <name evidence="5" type="primary">LOC113860818</name>
</gene>
<evidence type="ECO:0000256" key="2">
    <source>
        <dbReference type="SAM" id="MobiDB-lite"/>
    </source>
</evidence>